<dbReference type="Proteomes" id="UP000464658">
    <property type="component" value="Chromosome"/>
</dbReference>
<proteinExistence type="predicted"/>
<sequence>MPEESIINDCQGLDNITKLDIIKLCIQYKVSFHSMALRMYILGLISKEEYDHYQKKTKQ</sequence>
<name>A0A5S9M424_BACIA</name>
<protein>
    <submittedName>
        <fullName evidence="1">Uncharacterized protein</fullName>
    </submittedName>
</protein>
<gene>
    <name evidence="1" type="ORF">BsIDN1_11260</name>
</gene>
<dbReference type="AlphaFoldDB" id="A0A5S9M424"/>
<reference evidence="1 2" key="1">
    <citation type="submission" date="2019-12" db="EMBL/GenBank/DDBJ databases">
        <title>Full genome sequence of a Bacillus safensis strain isolated from commercially available natto in Indonesia.</title>
        <authorList>
            <person name="Yoshida M."/>
            <person name="Uomi M."/>
            <person name="Waturangi D."/>
            <person name="Ekaputri J.J."/>
            <person name="Setiamarga D.H.E."/>
        </authorList>
    </citation>
    <scope>NUCLEOTIDE SEQUENCE [LARGE SCALE GENOMIC DNA]</scope>
    <source>
        <strain evidence="1 2">IDN1</strain>
    </source>
</reference>
<evidence type="ECO:0000313" key="1">
    <source>
        <dbReference type="EMBL" id="BBP87508.1"/>
    </source>
</evidence>
<evidence type="ECO:0000313" key="2">
    <source>
        <dbReference type="Proteomes" id="UP000464658"/>
    </source>
</evidence>
<accession>A0A5S9M424</accession>
<dbReference type="EMBL" id="AP021906">
    <property type="protein sequence ID" value="BBP87508.1"/>
    <property type="molecule type" value="Genomic_DNA"/>
</dbReference>
<organism evidence="1 2">
    <name type="scientific">Bacillus safensis</name>
    <dbReference type="NCBI Taxonomy" id="561879"/>
    <lineage>
        <taxon>Bacteria</taxon>
        <taxon>Bacillati</taxon>
        <taxon>Bacillota</taxon>
        <taxon>Bacilli</taxon>
        <taxon>Bacillales</taxon>
        <taxon>Bacillaceae</taxon>
        <taxon>Bacillus</taxon>
    </lineage>
</organism>